<evidence type="ECO:0000313" key="3">
    <source>
        <dbReference type="Proteomes" id="UP000017837"/>
    </source>
</evidence>
<gene>
    <name evidence="2" type="ORF">ABENE_21835</name>
</gene>
<dbReference type="AlphaFoldDB" id="V4P054"/>
<dbReference type="STRING" id="1121022.GCA_000376105_03521"/>
<name>V4P054_9CAUL</name>
<evidence type="ECO:0000313" key="2">
    <source>
        <dbReference type="EMBL" id="ESQ81541.1"/>
    </source>
</evidence>
<dbReference type="Proteomes" id="UP000017837">
    <property type="component" value="Unassembled WGS sequence"/>
</dbReference>
<evidence type="ECO:0000256" key="1">
    <source>
        <dbReference type="SAM" id="MobiDB-lite"/>
    </source>
</evidence>
<dbReference type="InterPro" id="IPR009922">
    <property type="entry name" value="DUF1457"/>
</dbReference>
<sequence length="189" mass="21152">MLSYWRGLQASPDKAPSRDSFDPARLKSLIPQMIMISTAQPGHRFRLSGGFLRSLHGYELKDTSFLALFCPAFVDTIVTALGISRRREQPIVLTLSAPWKTQNTDMEPEDADLFQTETVTFEICLCPMVNRYGKVDRMVGIYQTTCAAPRNPNGWLGQYTLVASKLYAPDADIKAAHLRLIASEGRRIA</sequence>
<comment type="caution">
    <text evidence="2">The sequence shown here is derived from an EMBL/GenBank/DDBJ whole genome shotgun (WGS) entry which is preliminary data.</text>
</comment>
<evidence type="ECO:0008006" key="4">
    <source>
        <dbReference type="Google" id="ProtNLM"/>
    </source>
</evidence>
<protein>
    <recommendedName>
        <fullName evidence="4">PAS domain-containing protein</fullName>
    </recommendedName>
</protein>
<dbReference type="PATRIC" id="fig|1121022.4.peg.4471"/>
<keyword evidence="3" id="KW-1185">Reference proteome</keyword>
<dbReference type="EMBL" id="AWGB01000087">
    <property type="protein sequence ID" value="ESQ81541.1"/>
    <property type="molecule type" value="Genomic_DNA"/>
</dbReference>
<reference evidence="2 3" key="1">
    <citation type="journal article" date="2014" name="Nature">
        <title>Sequential evolution of bacterial morphology by co-option of a developmental regulator.</title>
        <authorList>
            <person name="Jiang C."/>
            <person name="Brown P.J."/>
            <person name="Ducret A."/>
            <person name="Brun Y.V."/>
        </authorList>
    </citation>
    <scope>NUCLEOTIDE SEQUENCE [LARGE SCALE GENOMIC DNA]</scope>
    <source>
        <strain evidence="2 3">DSM 16100</strain>
    </source>
</reference>
<feature type="region of interest" description="Disordered" evidence="1">
    <location>
        <begin position="1"/>
        <end position="21"/>
    </location>
</feature>
<dbReference type="eggNOG" id="COG5388">
    <property type="taxonomic scope" value="Bacteria"/>
</dbReference>
<proteinExistence type="predicted"/>
<organism evidence="2 3">
    <name type="scientific">Asticcacaulis benevestitus DSM 16100 = ATCC BAA-896</name>
    <dbReference type="NCBI Taxonomy" id="1121022"/>
    <lineage>
        <taxon>Bacteria</taxon>
        <taxon>Pseudomonadati</taxon>
        <taxon>Pseudomonadota</taxon>
        <taxon>Alphaproteobacteria</taxon>
        <taxon>Caulobacterales</taxon>
        <taxon>Caulobacteraceae</taxon>
        <taxon>Asticcacaulis</taxon>
    </lineage>
</organism>
<accession>V4P054</accession>
<dbReference type="Pfam" id="PF07310">
    <property type="entry name" value="PAS_5"/>
    <property type="match status" value="1"/>
</dbReference>